<evidence type="ECO:0000256" key="6">
    <source>
        <dbReference type="SAM" id="MobiDB-lite"/>
    </source>
</evidence>
<comment type="similarity">
    <text evidence="3">Belongs to the INP1 family.</text>
</comment>
<evidence type="ECO:0000256" key="4">
    <source>
        <dbReference type="ARBA" id="ARBA00021397"/>
    </source>
</evidence>
<dbReference type="VEuPathDB" id="FungiDB:SCODWIG_01492"/>
<dbReference type="GO" id="GO:0045033">
    <property type="term" value="P:peroxisome inheritance"/>
    <property type="evidence" value="ECO:0007669"/>
    <property type="project" value="InterPro"/>
</dbReference>
<evidence type="ECO:0000256" key="1">
    <source>
        <dbReference type="ARBA" id="ARBA00003594"/>
    </source>
</evidence>
<organism evidence="7 8">
    <name type="scientific">Saccharomycodes ludwigii</name>
    <dbReference type="NCBI Taxonomy" id="36035"/>
    <lineage>
        <taxon>Eukaryota</taxon>
        <taxon>Fungi</taxon>
        <taxon>Dikarya</taxon>
        <taxon>Ascomycota</taxon>
        <taxon>Saccharomycotina</taxon>
        <taxon>Saccharomycetes</taxon>
        <taxon>Saccharomycodales</taxon>
        <taxon>Saccharomycodaceae</taxon>
        <taxon>Saccharomycodes</taxon>
    </lineage>
</organism>
<evidence type="ECO:0000256" key="2">
    <source>
        <dbReference type="ARBA" id="ARBA00004421"/>
    </source>
</evidence>
<feature type="region of interest" description="Disordered" evidence="6">
    <location>
        <begin position="52"/>
        <end position="107"/>
    </location>
</feature>
<dbReference type="GO" id="GO:0005780">
    <property type="term" value="C:extrinsic component of intraperoxisomal membrane"/>
    <property type="evidence" value="ECO:0007669"/>
    <property type="project" value="InterPro"/>
</dbReference>
<evidence type="ECO:0000313" key="8">
    <source>
        <dbReference type="Proteomes" id="UP000262825"/>
    </source>
</evidence>
<name>A0A376B510_9ASCO</name>
<dbReference type="EMBL" id="UFAJ01000194">
    <property type="protein sequence ID" value="SSD59731.1"/>
    <property type="molecule type" value="Genomic_DNA"/>
</dbReference>
<feature type="compositionally biased region" description="Low complexity" evidence="6">
    <location>
        <begin position="157"/>
        <end position="171"/>
    </location>
</feature>
<feature type="region of interest" description="Disordered" evidence="6">
    <location>
        <begin position="149"/>
        <end position="174"/>
    </location>
</feature>
<evidence type="ECO:0000256" key="3">
    <source>
        <dbReference type="ARBA" id="ARBA00010707"/>
    </source>
</evidence>
<evidence type="ECO:0000313" key="7">
    <source>
        <dbReference type="EMBL" id="SSD59731.1"/>
    </source>
</evidence>
<gene>
    <name evidence="7" type="ORF">SCODWIG_01492</name>
</gene>
<accession>A0A376B510</accession>
<dbReference type="Pfam" id="PF12634">
    <property type="entry name" value="Inp1"/>
    <property type="match status" value="1"/>
</dbReference>
<evidence type="ECO:0000256" key="5">
    <source>
        <dbReference type="ARBA" id="ARBA00023136"/>
    </source>
</evidence>
<protein>
    <recommendedName>
        <fullName evidence="4">Inheritance of peroxisomes protein 1</fullName>
    </recommendedName>
</protein>
<dbReference type="Proteomes" id="UP000262825">
    <property type="component" value="Unassembled WGS sequence"/>
</dbReference>
<dbReference type="InterPro" id="IPR024758">
    <property type="entry name" value="Inp1"/>
</dbReference>
<sequence length="449" mass="51343">MSSTNNNNNQGNFVIYNTISTTNNKLKTYSYNKMKTPYNMLSSSKKIHNFKPALSKISTDSTPTKTNATKKKKSSSSTIDNPNKVTPNSNNKPSRKNSLLQHRKRPMSAQRVSLFQFPSVTVNIVYDQQQKLANSRFISGVDGASESNDTLISDNHSSTSTNCSSSSYGSTLKTTQDHGLTKEIRQALVIEEPIEIYEIKTMDENNISIGCYLSLGKNDKIVNPILPKLKIVNISKDNLRYQIYFFASLPTLKYWELIFPEDMLTSSRLEFIDVLSKICNYQLYSVVKEELETDEIEEFLYSDDDYEVTGDEECCNDINSSIVTSSKFQENSLYTRRVNQVFQNAMSNITYKKTNNGFSNGTLNTFFNKTDINFSSNNNKAKNKRFSSYDMIDRGYLNDNNNNDNTSFVIDPFSNVRSDRKLLNRRSISVPLEFYNDTKLEDLFKKFID</sequence>
<proteinExistence type="inferred from homology"/>
<feature type="compositionally biased region" description="Low complexity" evidence="6">
    <location>
        <begin position="87"/>
        <end position="98"/>
    </location>
</feature>
<dbReference type="PRINTS" id="PR02103">
    <property type="entry name" value="INPROXISOME1"/>
</dbReference>
<keyword evidence="8" id="KW-1185">Reference proteome</keyword>
<comment type="function">
    <text evidence="1">Required for peroxisome inheritance.</text>
</comment>
<dbReference type="AlphaFoldDB" id="A0A376B510"/>
<keyword evidence="5" id="KW-0472">Membrane</keyword>
<comment type="subcellular location">
    <subcellularLocation>
        <location evidence="2">Peroxisome membrane</location>
        <topology evidence="2">Peripheral membrane protein</topology>
    </subcellularLocation>
</comment>
<reference evidence="8" key="1">
    <citation type="submission" date="2018-06" db="EMBL/GenBank/DDBJ databases">
        <authorList>
            <person name="Guldener U."/>
        </authorList>
    </citation>
    <scope>NUCLEOTIDE SEQUENCE [LARGE SCALE GENOMIC DNA]</scope>
    <source>
        <strain evidence="8">UTAD17</strain>
    </source>
</reference>